<reference evidence="2 3" key="1">
    <citation type="submission" date="2021-05" db="EMBL/GenBank/DDBJ databases">
        <title>Direct Submission.</title>
        <authorList>
            <person name="Li K."/>
            <person name="Gao J."/>
        </authorList>
    </citation>
    <scope>NUCLEOTIDE SEQUENCE [LARGE SCALE GENOMIC DNA]</scope>
    <source>
        <strain evidence="2 3">Mg02</strain>
    </source>
</reference>
<evidence type="ECO:0000313" key="2">
    <source>
        <dbReference type="EMBL" id="QUX20536.1"/>
    </source>
</evidence>
<sequence>MIGDKGLIAPAAGAVLVLVTGFFAVQDAMGQDEGSLARSALTVIAPAAAGGGWDLAAREFQQATRTESIVNSVQVVNVPGAGGTIGLGQLRQLEADPATVMITGAAMVGGVEMGGSSARLSDVTPIARLTDDFEVIAVPADSPWETLEEFLDDWREDPTIPVGGGSAGSPDHLVAGQLAEAAGLDPADLHYTPHAGGGELTLSLLSDANGTVRIGVSGFNDFRDLIEGGRLRALAVVAPERLEGVDVPTTAELGYPSVDLVNWRGIVAAPGISDEEQAELLAITEEMYRAGSWQEAIDRNRWEPNWAGPEEFTGFIAEEETRTRALMIDLGLIDEA</sequence>
<evidence type="ECO:0000256" key="1">
    <source>
        <dbReference type="ARBA" id="ARBA00006987"/>
    </source>
</evidence>
<comment type="similarity">
    <text evidence="1">Belongs to the UPF0065 (bug) family.</text>
</comment>
<dbReference type="EMBL" id="CP074133">
    <property type="protein sequence ID" value="QUX20536.1"/>
    <property type="molecule type" value="Genomic_DNA"/>
</dbReference>
<organism evidence="2 3">
    <name type="scientific">Nocardiopsis changdeensis</name>
    <dbReference type="NCBI Taxonomy" id="2831969"/>
    <lineage>
        <taxon>Bacteria</taxon>
        <taxon>Bacillati</taxon>
        <taxon>Actinomycetota</taxon>
        <taxon>Actinomycetes</taxon>
        <taxon>Streptosporangiales</taxon>
        <taxon>Nocardiopsidaceae</taxon>
        <taxon>Nocardiopsis</taxon>
    </lineage>
</organism>
<dbReference type="Pfam" id="PF03401">
    <property type="entry name" value="TctC"/>
    <property type="match status" value="1"/>
</dbReference>
<name>A0ABX8BE58_9ACTN</name>
<gene>
    <name evidence="2" type="ORF">KGD84_18685</name>
</gene>
<keyword evidence="3" id="KW-1185">Reference proteome</keyword>
<dbReference type="InterPro" id="IPR042100">
    <property type="entry name" value="Bug_dom1"/>
</dbReference>
<dbReference type="RefSeq" id="WP_220561732.1">
    <property type="nucleotide sequence ID" value="NZ_CP074133.1"/>
</dbReference>
<dbReference type="SUPFAM" id="SSF53850">
    <property type="entry name" value="Periplasmic binding protein-like II"/>
    <property type="match status" value="1"/>
</dbReference>
<dbReference type="CDD" id="cd07012">
    <property type="entry name" value="PBP2_Bug_TTT"/>
    <property type="match status" value="1"/>
</dbReference>
<accession>A0ABX8BE58</accession>
<dbReference type="Gene3D" id="3.40.190.10">
    <property type="entry name" value="Periplasmic binding protein-like II"/>
    <property type="match status" value="1"/>
</dbReference>
<dbReference type="PIRSF" id="PIRSF017082">
    <property type="entry name" value="YflP"/>
    <property type="match status" value="1"/>
</dbReference>
<protein>
    <submittedName>
        <fullName evidence="2">Tripartite tricarboxylate transporter substrate binding protein</fullName>
    </submittedName>
</protein>
<dbReference type="PANTHER" id="PTHR42928">
    <property type="entry name" value="TRICARBOXYLATE-BINDING PROTEIN"/>
    <property type="match status" value="1"/>
</dbReference>
<dbReference type="PANTHER" id="PTHR42928:SF3">
    <property type="entry name" value="UPF0065 PROTEIN YFLP"/>
    <property type="match status" value="1"/>
</dbReference>
<proteinExistence type="inferred from homology"/>
<dbReference type="InterPro" id="IPR005064">
    <property type="entry name" value="BUG"/>
</dbReference>
<evidence type="ECO:0000313" key="3">
    <source>
        <dbReference type="Proteomes" id="UP000676079"/>
    </source>
</evidence>
<dbReference type="Proteomes" id="UP000676079">
    <property type="component" value="Chromosome"/>
</dbReference>
<dbReference type="Gene3D" id="3.40.190.150">
    <property type="entry name" value="Bordetella uptake gene, domain 1"/>
    <property type="match status" value="1"/>
</dbReference>